<evidence type="ECO:0000256" key="1">
    <source>
        <dbReference type="SAM" id="Coils"/>
    </source>
</evidence>
<evidence type="ECO:0000313" key="3">
    <source>
        <dbReference type="EMBL" id="EDK47590.1"/>
    </source>
</evidence>
<protein>
    <submittedName>
        <fullName evidence="3">Uncharacterized protein</fullName>
    </submittedName>
</protein>
<feature type="compositionally biased region" description="Basic and acidic residues" evidence="2">
    <location>
        <begin position="49"/>
        <end position="89"/>
    </location>
</feature>
<dbReference type="eggNOG" id="ENOG502S0RT">
    <property type="taxonomic scope" value="Eukaryota"/>
</dbReference>
<feature type="coiled-coil region" evidence="1">
    <location>
        <begin position="261"/>
        <end position="375"/>
    </location>
</feature>
<dbReference type="InterPro" id="IPR024527">
    <property type="entry name" value="Eisosome1"/>
</dbReference>
<dbReference type="VEuPathDB" id="FungiDB:LELG_05771"/>
<gene>
    <name evidence="3" type="ORF">LELG_05771</name>
</gene>
<dbReference type="GeneID" id="5236027"/>
<proteinExistence type="predicted"/>
<reference evidence="3 4" key="1">
    <citation type="journal article" date="2009" name="Nature">
        <title>Evolution of pathogenicity and sexual reproduction in eight Candida genomes.</title>
        <authorList>
            <person name="Butler G."/>
            <person name="Rasmussen M.D."/>
            <person name="Lin M.F."/>
            <person name="Santos M.A."/>
            <person name="Sakthikumar S."/>
            <person name="Munro C.A."/>
            <person name="Rheinbay E."/>
            <person name="Grabherr M."/>
            <person name="Forche A."/>
            <person name="Reedy J.L."/>
            <person name="Agrafioti I."/>
            <person name="Arnaud M.B."/>
            <person name="Bates S."/>
            <person name="Brown A.J."/>
            <person name="Brunke S."/>
            <person name="Costanzo M.C."/>
            <person name="Fitzpatrick D.A."/>
            <person name="de Groot P.W."/>
            <person name="Harris D."/>
            <person name="Hoyer L.L."/>
            <person name="Hube B."/>
            <person name="Klis F.M."/>
            <person name="Kodira C."/>
            <person name="Lennard N."/>
            <person name="Logue M.E."/>
            <person name="Martin R."/>
            <person name="Neiman A.M."/>
            <person name="Nikolaou E."/>
            <person name="Quail M.A."/>
            <person name="Quinn J."/>
            <person name="Santos M.C."/>
            <person name="Schmitzberger F.F."/>
            <person name="Sherlock G."/>
            <person name="Shah P."/>
            <person name="Silverstein K.A."/>
            <person name="Skrzypek M.S."/>
            <person name="Soll D."/>
            <person name="Staggs R."/>
            <person name="Stansfield I."/>
            <person name="Stumpf M.P."/>
            <person name="Sudbery P.E."/>
            <person name="Srikantha T."/>
            <person name="Zeng Q."/>
            <person name="Berman J."/>
            <person name="Berriman M."/>
            <person name="Heitman J."/>
            <person name="Gow N.A."/>
            <person name="Lorenz M.C."/>
            <person name="Birren B.W."/>
            <person name="Kellis M."/>
            <person name="Cuomo C.A."/>
        </authorList>
    </citation>
    <scope>NUCLEOTIDE SEQUENCE [LARGE SCALE GENOMIC DNA]</scope>
    <source>
        <strain evidence="4">ATCC 11503 / BCRC 21390 / CBS 2605 / JCM 1781 / NBRC 1676 / NRRL YB-4239</strain>
    </source>
</reference>
<dbReference type="Proteomes" id="UP000001996">
    <property type="component" value="Unassembled WGS sequence"/>
</dbReference>
<feature type="region of interest" description="Disordered" evidence="2">
    <location>
        <begin position="31"/>
        <end position="112"/>
    </location>
</feature>
<name>A5H2Q6_LODEL</name>
<organism evidence="3 4">
    <name type="scientific">Lodderomyces elongisporus (strain ATCC 11503 / CBS 2605 / JCM 1781 / NBRC 1676 / NRRL YB-4239)</name>
    <name type="common">Yeast</name>
    <name type="synonym">Saccharomyces elongisporus</name>
    <dbReference type="NCBI Taxonomy" id="379508"/>
    <lineage>
        <taxon>Eukaryota</taxon>
        <taxon>Fungi</taxon>
        <taxon>Dikarya</taxon>
        <taxon>Ascomycota</taxon>
        <taxon>Saccharomycotina</taxon>
        <taxon>Pichiomycetes</taxon>
        <taxon>Debaryomycetaceae</taxon>
        <taxon>Candida/Lodderomyces clade</taxon>
        <taxon>Lodderomyces</taxon>
    </lineage>
</organism>
<dbReference type="KEGG" id="lel:PVL30_003881"/>
<sequence length="543" mass="62641">MPGIAPQSRSKLRKIIPSSTAWITSFKRPIFDKEQSNTKNNVKKLYQQSKEENKLDATESTEYDHHPVLETSNKTESKENRLEEREKIGANKSVSSISTSSAFSKDHGTTHNAKINSVENPIECDGTGKDKSFHKRLSTYSKDNVMTETKDKLKNSLSTAELEPITYTGVEESLKDKPVLLKHYRELNKTAAGALEPHIDDPNKEYDLGSGLKMKQVQLMKIAAERVKPILTLIDKEVAKTREEDEIKRQQDLEFKVLKHKGKLENELKRHKSRLEKNKDAFDQEIDRKLASIETLKNDLVAKRNEYKETIETEISNANEEYKQREEKAIIQHAFDKKTLEKNHEELLATKVQALEETKSEQEKVLHEIGDLQERKAALACENEVVLHSIEQLGAIVNEKNTKLDDLITNYQVQQDSVKANDAKIDDFNAKVDAIYNSLKVKKFQEKALADKVKELEISLAKYQTKLKELHFDAKQNAERLVDAKQKMKVWQAEKDKLAEEEARKHERERVIATQEFETRRHLEALERKFGKEEKEGKKEEKQ</sequence>
<dbReference type="Pfam" id="PF12757">
    <property type="entry name" value="Eisosome1"/>
    <property type="match status" value="1"/>
</dbReference>
<feature type="coiled-coil region" evidence="1">
    <location>
        <begin position="446"/>
        <end position="543"/>
    </location>
</feature>
<dbReference type="HOGENOM" id="CLU_501583_0_0_1"/>
<keyword evidence="4" id="KW-1185">Reference proteome</keyword>
<keyword evidence="1" id="KW-0175">Coiled coil</keyword>
<accession>A5H2Q6</accession>
<dbReference type="STRING" id="379508.A5H2Q6"/>
<feature type="compositionally biased region" description="Low complexity" evidence="2">
    <location>
        <begin position="93"/>
        <end position="103"/>
    </location>
</feature>
<evidence type="ECO:0000313" key="4">
    <source>
        <dbReference type="Proteomes" id="UP000001996"/>
    </source>
</evidence>
<dbReference type="InParanoid" id="A5H2Q6"/>
<evidence type="ECO:0000256" key="2">
    <source>
        <dbReference type="SAM" id="MobiDB-lite"/>
    </source>
</evidence>
<dbReference type="AlphaFoldDB" id="A5H2Q6"/>
<dbReference type="EMBL" id="DS236869">
    <property type="protein sequence ID" value="EDK47590.1"/>
    <property type="molecule type" value="Genomic_DNA"/>
</dbReference>
<dbReference type="OrthoDB" id="4070583at2759"/>